<dbReference type="InterPro" id="IPR023213">
    <property type="entry name" value="CAT-like_dom_sf"/>
</dbReference>
<dbReference type="PATRIC" id="fig|317659.3.peg.3805"/>
<gene>
    <name evidence="5" type="ORF">ALO75_02462</name>
</gene>
<dbReference type="InterPro" id="IPR036736">
    <property type="entry name" value="ACP-like_sf"/>
</dbReference>
<dbReference type="SUPFAM" id="SSF47336">
    <property type="entry name" value="ACP-like"/>
    <property type="match status" value="1"/>
</dbReference>
<dbReference type="Pfam" id="PF00550">
    <property type="entry name" value="PP-binding"/>
    <property type="match status" value="1"/>
</dbReference>
<accession>A0A0P9MZG5</accession>
<dbReference type="Gene3D" id="2.30.38.10">
    <property type="entry name" value="Luciferase, Domain 3"/>
    <property type="match status" value="1"/>
</dbReference>
<dbReference type="InterPro" id="IPR001242">
    <property type="entry name" value="Condensation_dom"/>
</dbReference>
<dbReference type="InterPro" id="IPR044894">
    <property type="entry name" value="TubC_N_sf"/>
</dbReference>
<dbReference type="Gene3D" id="3.30.300.30">
    <property type="match status" value="1"/>
</dbReference>
<dbReference type="Gene3D" id="3.40.50.980">
    <property type="match status" value="2"/>
</dbReference>
<dbReference type="GO" id="GO:0003824">
    <property type="term" value="F:catalytic activity"/>
    <property type="evidence" value="ECO:0007669"/>
    <property type="project" value="InterPro"/>
</dbReference>
<dbReference type="PROSITE" id="PS00455">
    <property type="entry name" value="AMP_BINDING"/>
    <property type="match status" value="1"/>
</dbReference>
<dbReference type="PROSITE" id="PS50075">
    <property type="entry name" value="CARRIER"/>
    <property type="match status" value="1"/>
</dbReference>
<proteinExistence type="predicted"/>
<comment type="caution">
    <text evidence="5">The sequence shown here is derived from an EMBL/GenBank/DDBJ whole genome shotgun (WGS) entry which is preliminary data.</text>
</comment>
<dbReference type="InterPro" id="IPR001031">
    <property type="entry name" value="Thioesterase"/>
</dbReference>
<dbReference type="EMBL" id="LJQC01000948">
    <property type="protein sequence ID" value="KPW90297.1"/>
    <property type="molecule type" value="Genomic_DNA"/>
</dbReference>
<dbReference type="InterPro" id="IPR029058">
    <property type="entry name" value="AB_hydrolase_fold"/>
</dbReference>
<evidence type="ECO:0000313" key="6">
    <source>
        <dbReference type="Proteomes" id="UP000051335"/>
    </source>
</evidence>
<dbReference type="Gene3D" id="3.30.559.10">
    <property type="entry name" value="Chloramphenicol acetyltransferase-like domain"/>
    <property type="match status" value="1"/>
</dbReference>
<protein>
    <submittedName>
        <fullName evidence="5">Putative non-ribosomal peptide synthetase protein</fullName>
    </submittedName>
</protein>
<dbReference type="PROSITE" id="PS00012">
    <property type="entry name" value="PHOSPHOPANTETHEINE"/>
    <property type="match status" value="1"/>
</dbReference>
<dbReference type="Gene3D" id="1.10.1200.10">
    <property type="entry name" value="ACP-like"/>
    <property type="match status" value="1"/>
</dbReference>
<dbReference type="InterPro" id="IPR006162">
    <property type="entry name" value="Ppantetheine_attach_site"/>
</dbReference>
<dbReference type="GO" id="GO:0005737">
    <property type="term" value="C:cytoplasm"/>
    <property type="evidence" value="ECO:0007669"/>
    <property type="project" value="TreeGrafter"/>
</dbReference>
<dbReference type="GO" id="GO:0043041">
    <property type="term" value="P:amino acid activation for nonribosomal peptide biosynthetic process"/>
    <property type="evidence" value="ECO:0007669"/>
    <property type="project" value="TreeGrafter"/>
</dbReference>
<dbReference type="InterPro" id="IPR041464">
    <property type="entry name" value="TubC_N"/>
</dbReference>
<dbReference type="SMART" id="SM00823">
    <property type="entry name" value="PKS_PP"/>
    <property type="match status" value="1"/>
</dbReference>
<dbReference type="InterPro" id="IPR045851">
    <property type="entry name" value="AMP-bd_C_sf"/>
</dbReference>
<dbReference type="GO" id="GO:0031177">
    <property type="term" value="F:phosphopantetheine binding"/>
    <property type="evidence" value="ECO:0007669"/>
    <property type="project" value="InterPro"/>
</dbReference>
<dbReference type="GO" id="GO:0044550">
    <property type="term" value="P:secondary metabolite biosynthetic process"/>
    <property type="evidence" value="ECO:0007669"/>
    <property type="project" value="UniProtKB-ARBA"/>
</dbReference>
<evidence type="ECO:0000256" key="2">
    <source>
        <dbReference type="ARBA" id="ARBA00022450"/>
    </source>
</evidence>
<evidence type="ECO:0000313" key="5">
    <source>
        <dbReference type="EMBL" id="KPW90297.1"/>
    </source>
</evidence>
<keyword evidence="2" id="KW-0596">Phosphopantetheine</keyword>
<keyword evidence="6" id="KW-1185">Reference proteome</keyword>
<dbReference type="Gene3D" id="3.40.50.1820">
    <property type="entry name" value="alpha/beta hydrolase"/>
    <property type="match status" value="1"/>
</dbReference>
<dbReference type="Pfam" id="PF18563">
    <property type="entry name" value="TubC_N"/>
    <property type="match status" value="1"/>
</dbReference>
<dbReference type="Gene3D" id="1.10.10.1830">
    <property type="entry name" value="Non-ribosomal peptide synthase, adenylation domain"/>
    <property type="match status" value="1"/>
</dbReference>
<dbReference type="SUPFAM" id="SSF53474">
    <property type="entry name" value="alpha/beta-Hydrolases"/>
    <property type="match status" value="1"/>
</dbReference>
<feature type="domain" description="Carrier" evidence="4">
    <location>
        <begin position="1063"/>
        <end position="1139"/>
    </location>
</feature>
<dbReference type="InterPro" id="IPR000873">
    <property type="entry name" value="AMP-dep_synth/lig_dom"/>
</dbReference>
<organism evidence="5 6">
    <name type="scientific">Pseudomonas syringae pv. coryli</name>
    <dbReference type="NCBI Taxonomy" id="317659"/>
    <lineage>
        <taxon>Bacteria</taxon>
        <taxon>Pseudomonadati</taxon>
        <taxon>Pseudomonadota</taxon>
        <taxon>Gammaproteobacteria</taxon>
        <taxon>Pseudomonadales</taxon>
        <taxon>Pseudomonadaceae</taxon>
        <taxon>Pseudomonas</taxon>
    </lineage>
</organism>
<dbReference type="NCBIfam" id="TIGR01733">
    <property type="entry name" value="AA-adenyl-dom"/>
    <property type="match status" value="1"/>
</dbReference>
<name>A0A0P9MZG5_9PSED</name>
<dbReference type="FunFam" id="3.30.300.30:FF:000010">
    <property type="entry name" value="Enterobactin synthetase component F"/>
    <property type="match status" value="1"/>
</dbReference>
<evidence type="ECO:0000256" key="3">
    <source>
        <dbReference type="ARBA" id="ARBA00022553"/>
    </source>
</evidence>
<keyword evidence="3" id="KW-0597">Phosphoprotein</keyword>
<dbReference type="FunFam" id="3.40.50.980:FF:000001">
    <property type="entry name" value="Non-ribosomal peptide synthetase"/>
    <property type="match status" value="1"/>
</dbReference>
<dbReference type="Gene3D" id="3.30.559.30">
    <property type="entry name" value="Nonribosomal peptide synthetase, condensation domain"/>
    <property type="match status" value="1"/>
</dbReference>
<dbReference type="Pfam" id="PF00975">
    <property type="entry name" value="Thioesterase"/>
    <property type="match status" value="1"/>
</dbReference>
<comment type="cofactor">
    <cofactor evidence="1">
        <name>pantetheine 4'-phosphate</name>
        <dbReference type="ChEBI" id="CHEBI:47942"/>
    </cofactor>
</comment>
<reference evidence="5 6" key="1">
    <citation type="submission" date="2015-09" db="EMBL/GenBank/DDBJ databases">
        <title>Genome announcement of multiple Pseudomonas syringae strains.</title>
        <authorList>
            <person name="Thakur S."/>
            <person name="Wang P.W."/>
            <person name="Gong Y."/>
            <person name="Weir B.S."/>
            <person name="Guttman D.S."/>
        </authorList>
    </citation>
    <scope>NUCLEOTIDE SEQUENCE [LARGE SCALE GENOMIC DNA]</scope>
    <source>
        <strain evidence="5 6">ICMP17001</strain>
    </source>
</reference>
<dbReference type="Pfam" id="PF00501">
    <property type="entry name" value="AMP-binding"/>
    <property type="match status" value="1"/>
</dbReference>
<dbReference type="RefSeq" id="WP_082100710.1">
    <property type="nucleotide sequence ID" value="NZ_LJQC01000948.1"/>
</dbReference>
<dbReference type="FunFam" id="3.40.50.12780:FF:000012">
    <property type="entry name" value="Non-ribosomal peptide synthetase"/>
    <property type="match status" value="1"/>
</dbReference>
<dbReference type="Proteomes" id="UP000051335">
    <property type="component" value="Unassembled WGS sequence"/>
</dbReference>
<dbReference type="InterPro" id="IPR020806">
    <property type="entry name" value="PKS_PP-bd"/>
</dbReference>
<dbReference type="SUPFAM" id="SSF52777">
    <property type="entry name" value="CoA-dependent acyltransferases"/>
    <property type="match status" value="2"/>
</dbReference>
<sequence length="1414" mass="154539">MMSPPRDSRVQIANPAFSQLLLELAKRGVALRREGDDIKLRADKDSLDPALLNSLREHKSQLLEWIGQPGLNWKYAQAEAVQLSPMQRARIVQSVKGAEQNLQDIYPLTPLQEGIFFHHLASQDAADPYVLPWLMAFTSRAELDHFTHALQQVINRHDMLRTAIAWEGLPAPVQVVWREATLHIETLTLNEGEDDIQAWLLARFIHQPSRLDLEQAPLMRGFAVHDRQHNRWLFMLLCHHLAVDHTTLDFIVEEVQACLRGEQDTLPVPVPFKHFVMHSRQAASDPSHKTFFRQMLSGVDAPTAPYGLIDVRADGSLLTFASRQLEGRLCARLRASAKALAVSPASLFHVAWAAVLARLAVRDDVVFGTVLFGRMQAGEGAGRMLGACVNTLPLRIKVGQRSVVDTIKETHILLSELLSHEHAPLAIAQGCSQVPPSMPLFSAGFNYRYSQRQQTLAASQQAEWAGMEGLFNEERGNYPLHVEVDDFGDSFALTTHVQRPMSPQRVARYFETALEALVTALERSPSQRMDSLDVLPDEERAELIESWNDTRKDFPDQTCIHTLFEEQVARTPLATAVVFGERILTYAQLNAKANQLAHHLRAQGVGVGAFVAISLPRGIDMVVAILAALKASAAYIPLDTGYPVERLHFMLHDSAAQVLVTDRRCRAALGTLGEGVTVIVLDAEQTPWLAGDDTNPHAEALGLTAEAIAYVIYTSGSTGTPKGVLVPHRGLCNLIVAQVAAFNVTPQSRVLQYSSFCFDASISELFMAFVSGAALYLPAPGLLVGAELAATLVSQRITHVTLPPAVLSGLPEGTSLPDVQTLVVVGEDVSEALVRQWAPGRCFINGYGPTEATIGAAMQVCDPDRPGKPPIGKPFANVRVYILDAQGRPSPVDVAGLLHVAGAGVTPGYLNRPQLTAQRFTVDPFSPDPGATLYNTGDVGRWLPDGTLEFLGRSDHQVKLRGFRIELGEIEACIRLYPGVQDAVALMRQDSADDPQLVAYYTAAQGVTDVHLRAHLMQHLPDYMTPGAYVRLDSLPLTPNGKVDRAQLPAPAQAGVIKEGFEPAQGAVERMLAGVWATVLKRPAENISRDDNFFDLGGHSLRLVEVAGLLHSLGLTVTVSTLFTQVTLRQLAESLACDHAPAWAGGAIPFRLHADTAPLFFVHEVWGELLYVPELIRHMHGDFSLYGLSGQPEGSPPIDDLGAHAAYLITLIKSVQPQGPYRLAGWSFGGVLAYEIALQLLERGDAVAFLGLLDSANPLTQRITLAPTSSDSARLWWALGDSLSPEAIQRLLPLVETESFETLVKGFQAESVLPARMSAAQVLRYLNQHEGYVRALGRWRPRPLPAALHLFRVSDDKPLQLGWDSVVAPSDIHVIPVAGSHMSMVSPPHVSVLGEALTQALGRSVEGQVSQWQR</sequence>
<dbReference type="InterPro" id="IPR009081">
    <property type="entry name" value="PP-bd_ACP"/>
</dbReference>
<dbReference type="InterPro" id="IPR020845">
    <property type="entry name" value="AMP-binding_CS"/>
</dbReference>
<dbReference type="PANTHER" id="PTHR45527">
    <property type="entry name" value="NONRIBOSOMAL PEPTIDE SYNTHETASE"/>
    <property type="match status" value="1"/>
</dbReference>
<dbReference type="CDD" id="cd19544">
    <property type="entry name" value="E-C_NRPS"/>
    <property type="match status" value="1"/>
</dbReference>
<dbReference type="Pfam" id="PF00668">
    <property type="entry name" value="Condensation"/>
    <property type="match status" value="1"/>
</dbReference>
<evidence type="ECO:0000256" key="1">
    <source>
        <dbReference type="ARBA" id="ARBA00001957"/>
    </source>
</evidence>
<dbReference type="PANTHER" id="PTHR45527:SF1">
    <property type="entry name" value="FATTY ACID SYNTHASE"/>
    <property type="match status" value="1"/>
</dbReference>
<evidence type="ECO:0000259" key="4">
    <source>
        <dbReference type="PROSITE" id="PS50075"/>
    </source>
</evidence>
<dbReference type="SUPFAM" id="SSF56801">
    <property type="entry name" value="Acetyl-CoA synthetase-like"/>
    <property type="match status" value="1"/>
</dbReference>
<dbReference type="Pfam" id="PF13193">
    <property type="entry name" value="AMP-binding_C"/>
    <property type="match status" value="1"/>
</dbReference>
<dbReference type="InterPro" id="IPR010071">
    <property type="entry name" value="AA_adenyl_dom"/>
</dbReference>
<dbReference type="InterPro" id="IPR025110">
    <property type="entry name" value="AMP-bd_C"/>
</dbReference>